<evidence type="ECO:0000256" key="2">
    <source>
        <dbReference type="SAM" id="Phobius"/>
    </source>
</evidence>
<dbReference type="RefSeq" id="WP_074241768.1">
    <property type="nucleotide sequence ID" value="NZ_FSRA01000002.1"/>
</dbReference>
<proteinExistence type="predicted"/>
<dbReference type="InterPro" id="IPR056918">
    <property type="entry name" value="8xMP"/>
</dbReference>
<evidence type="ECO:0000313" key="4">
    <source>
        <dbReference type="Proteomes" id="UP000185003"/>
    </source>
</evidence>
<keyword evidence="2" id="KW-1133">Transmembrane helix</keyword>
<evidence type="ECO:0000256" key="1">
    <source>
        <dbReference type="SAM" id="MobiDB-lite"/>
    </source>
</evidence>
<dbReference type="AlphaFoldDB" id="A0A1N6JTX0"/>
<accession>A0A1N6JTX0</accession>
<sequence length="153" mass="17829">MLHAVDAPMPPEGPNNWSNETKEKHADTIRKMNEHENELLNMRFSWFTTLQGLLFASLGFVWKDSPLFVMIIISIMGITVALSFLSAIKLTRAAYNNLSQWWDKHLSDYDGPPLKALQLNSKMTFIRFFRPWRIMPWIFISAWAILLIYRIAA</sequence>
<feature type="transmembrane region" description="Helical" evidence="2">
    <location>
        <begin position="68"/>
        <end position="88"/>
    </location>
</feature>
<dbReference type="Pfam" id="PF24838">
    <property type="entry name" value="8xMP"/>
    <property type="match status" value="1"/>
</dbReference>
<dbReference type="Proteomes" id="UP000185003">
    <property type="component" value="Unassembled WGS sequence"/>
</dbReference>
<feature type="region of interest" description="Disordered" evidence="1">
    <location>
        <begin position="1"/>
        <end position="22"/>
    </location>
</feature>
<keyword evidence="4" id="KW-1185">Reference proteome</keyword>
<evidence type="ECO:0000313" key="3">
    <source>
        <dbReference type="EMBL" id="SIO47785.1"/>
    </source>
</evidence>
<dbReference type="EMBL" id="FSRA01000002">
    <property type="protein sequence ID" value="SIO47785.1"/>
    <property type="molecule type" value="Genomic_DNA"/>
</dbReference>
<keyword evidence="2" id="KW-0472">Membrane</keyword>
<keyword evidence="2" id="KW-0812">Transmembrane</keyword>
<dbReference type="STRING" id="536979.SAMN04488055_4425"/>
<feature type="transmembrane region" description="Helical" evidence="2">
    <location>
        <begin position="40"/>
        <end position="62"/>
    </location>
</feature>
<protein>
    <submittedName>
        <fullName evidence="3">Uncharacterized protein</fullName>
    </submittedName>
</protein>
<name>A0A1N6JTX0_9BACT</name>
<organism evidence="3 4">
    <name type="scientific">Chitinophaga niabensis</name>
    <dbReference type="NCBI Taxonomy" id="536979"/>
    <lineage>
        <taxon>Bacteria</taxon>
        <taxon>Pseudomonadati</taxon>
        <taxon>Bacteroidota</taxon>
        <taxon>Chitinophagia</taxon>
        <taxon>Chitinophagales</taxon>
        <taxon>Chitinophagaceae</taxon>
        <taxon>Chitinophaga</taxon>
    </lineage>
</organism>
<gene>
    <name evidence="3" type="ORF">SAMN04488055_4425</name>
</gene>
<feature type="transmembrane region" description="Helical" evidence="2">
    <location>
        <begin position="132"/>
        <end position="152"/>
    </location>
</feature>
<dbReference type="OrthoDB" id="1525282at2"/>
<reference evidence="3 4" key="1">
    <citation type="submission" date="2016-11" db="EMBL/GenBank/DDBJ databases">
        <authorList>
            <person name="Jaros S."/>
            <person name="Januszkiewicz K."/>
            <person name="Wedrychowicz H."/>
        </authorList>
    </citation>
    <scope>NUCLEOTIDE SEQUENCE [LARGE SCALE GENOMIC DNA]</scope>
    <source>
        <strain evidence="3 4">DSM 24787</strain>
    </source>
</reference>